<feature type="domain" description="RCK N-terminal" evidence="1">
    <location>
        <begin position="12"/>
        <end position="128"/>
    </location>
</feature>
<dbReference type="InterPro" id="IPR050721">
    <property type="entry name" value="Trk_Ktr_HKT_K-transport"/>
</dbReference>
<protein>
    <submittedName>
        <fullName evidence="3">Unannotated protein</fullName>
    </submittedName>
</protein>
<evidence type="ECO:0000259" key="1">
    <source>
        <dbReference type="PROSITE" id="PS51201"/>
    </source>
</evidence>
<dbReference type="Pfam" id="PF02254">
    <property type="entry name" value="TrkA_N"/>
    <property type="match status" value="1"/>
</dbReference>
<dbReference type="GO" id="GO:0008324">
    <property type="term" value="F:monoatomic cation transmembrane transporter activity"/>
    <property type="evidence" value="ECO:0007669"/>
    <property type="project" value="InterPro"/>
</dbReference>
<dbReference type="Pfam" id="PF02080">
    <property type="entry name" value="TrkA_C"/>
    <property type="match status" value="1"/>
</dbReference>
<reference evidence="3" key="1">
    <citation type="submission" date="2020-05" db="EMBL/GenBank/DDBJ databases">
        <authorList>
            <person name="Chiriac C."/>
            <person name="Salcher M."/>
            <person name="Ghai R."/>
            <person name="Kavagutti S V."/>
        </authorList>
    </citation>
    <scope>NUCLEOTIDE SEQUENCE</scope>
</reference>
<dbReference type="InterPro" id="IPR036291">
    <property type="entry name" value="NAD(P)-bd_dom_sf"/>
</dbReference>
<organism evidence="3">
    <name type="scientific">freshwater metagenome</name>
    <dbReference type="NCBI Taxonomy" id="449393"/>
    <lineage>
        <taxon>unclassified sequences</taxon>
        <taxon>metagenomes</taxon>
        <taxon>ecological metagenomes</taxon>
    </lineage>
</organism>
<dbReference type="PROSITE" id="PS51202">
    <property type="entry name" value="RCK_C"/>
    <property type="match status" value="1"/>
</dbReference>
<proteinExistence type="predicted"/>
<dbReference type="PANTHER" id="PTHR43833">
    <property type="entry name" value="POTASSIUM CHANNEL PROTEIN 2-RELATED-RELATED"/>
    <property type="match status" value="1"/>
</dbReference>
<dbReference type="PROSITE" id="PS51201">
    <property type="entry name" value="RCK_N"/>
    <property type="match status" value="1"/>
</dbReference>
<feature type="domain" description="RCK C-terminal" evidence="2">
    <location>
        <begin position="142"/>
        <end position="228"/>
    </location>
</feature>
<gene>
    <name evidence="3" type="ORF">UFOPK1726_00136</name>
</gene>
<dbReference type="PANTHER" id="PTHR43833:SF7">
    <property type="entry name" value="KTR SYSTEM POTASSIUM UPTAKE PROTEIN C"/>
    <property type="match status" value="1"/>
</dbReference>
<dbReference type="InterPro" id="IPR006037">
    <property type="entry name" value="RCK_C"/>
</dbReference>
<dbReference type="InterPro" id="IPR036721">
    <property type="entry name" value="RCK_C_sf"/>
</dbReference>
<dbReference type="AlphaFoldDB" id="A0A6J6DYA9"/>
<dbReference type="Gene3D" id="3.30.70.1450">
    <property type="entry name" value="Regulator of K+ conductance, C-terminal domain"/>
    <property type="match status" value="1"/>
</dbReference>
<evidence type="ECO:0000313" key="3">
    <source>
        <dbReference type="EMBL" id="CAB4568486.1"/>
    </source>
</evidence>
<dbReference type="SUPFAM" id="SSF51735">
    <property type="entry name" value="NAD(P)-binding Rossmann-fold domains"/>
    <property type="match status" value="1"/>
</dbReference>
<dbReference type="InterPro" id="IPR003148">
    <property type="entry name" value="RCK_N"/>
</dbReference>
<evidence type="ECO:0000259" key="2">
    <source>
        <dbReference type="PROSITE" id="PS51202"/>
    </source>
</evidence>
<name>A0A6J6DYA9_9ZZZZ</name>
<dbReference type="Gene3D" id="3.40.50.720">
    <property type="entry name" value="NAD(P)-binding Rossmann-like Domain"/>
    <property type="match status" value="1"/>
</dbReference>
<dbReference type="SUPFAM" id="SSF116726">
    <property type="entry name" value="TrkA C-terminal domain-like"/>
    <property type="match status" value="1"/>
</dbReference>
<dbReference type="GO" id="GO:0006813">
    <property type="term" value="P:potassium ion transport"/>
    <property type="evidence" value="ECO:0007669"/>
    <property type="project" value="InterPro"/>
</dbReference>
<accession>A0A6J6DYA9</accession>
<sequence length="232" mass="24999">MAREKAKRRDLHQSVVVIGMGRFGSSLALELMRNGHEVLGVDTDEKLVQQLAQDLTQTVKADTTDESALIELGISEFDSAVVAIGADIEASILTTSLLLQLGIENVWAKANSKSHGRILRQLGAHHVVFPEYDMGVRVAHQVSGESLEYVPIDKDFVLVKTYLPDILDGKALGEAKVRATYGVTIVATASADGGFQIALPDTVLKAGDQVVVAGPKGPLDEFCQFVYTEPNK</sequence>
<dbReference type="EMBL" id="CAEZTT010000006">
    <property type="protein sequence ID" value="CAB4568486.1"/>
    <property type="molecule type" value="Genomic_DNA"/>
</dbReference>